<dbReference type="PANTHER" id="PTHR17695">
    <property type="entry name" value="SMALL SUBUNIT PROCESSOME COMPONENT 20 HOMOLOG"/>
    <property type="match status" value="1"/>
</dbReference>
<feature type="domain" description="U3 small nucleolar RNA-associated protein 20" evidence="3">
    <location>
        <begin position="1618"/>
        <end position="1833"/>
    </location>
</feature>
<gene>
    <name evidence="5" type="ORF">CANTEDRAFT_131403</name>
</gene>
<dbReference type="eggNOG" id="KOG1823">
    <property type="taxonomic scope" value="Eukaryota"/>
</dbReference>
<feature type="compositionally biased region" description="Basic residues" evidence="1">
    <location>
        <begin position="2493"/>
        <end position="2508"/>
    </location>
</feature>
<dbReference type="EMBL" id="GL996527">
    <property type="protein sequence ID" value="EGV61945.1"/>
    <property type="molecule type" value="Genomic_DNA"/>
</dbReference>
<dbReference type="STRING" id="590646.G3B9Q4"/>
<dbReference type="GO" id="GO:0032040">
    <property type="term" value="C:small-subunit processome"/>
    <property type="evidence" value="ECO:0007669"/>
    <property type="project" value="TreeGrafter"/>
</dbReference>
<dbReference type="Pfam" id="PF07539">
    <property type="entry name" value="UTP20_N"/>
    <property type="match status" value="1"/>
</dbReference>
<evidence type="ECO:0000313" key="6">
    <source>
        <dbReference type="Proteomes" id="UP000000707"/>
    </source>
</evidence>
<dbReference type="GO" id="GO:0030686">
    <property type="term" value="C:90S preribosome"/>
    <property type="evidence" value="ECO:0007669"/>
    <property type="project" value="TreeGrafter"/>
</dbReference>
<dbReference type="InterPro" id="IPR052575">
    <property type="entry name" value="SSU_processome_comp_20"/>
</dbReference>
<dbReference type="InterPro" id="IPR011430">
    <property type="entry name" value="UTP20_N"/>
</dbReference>
<name>G3B9Q4_CANTC</name>
<evidence type="ECO:0000256" key="1">
    <source>
        <dbReference type="SAM" id="MobiDB-lite"/>
    </source>
</evidence>
<evidence type="ECO:0000259" key="2">
    <source>
        <dbReference type="Pfam" id="PF07539"/>
    </source>
</evidence>
<dbReference type="OrthoDB" id="360653at2759"/>
<protein>
    <submittedName>
        <fullName evidence="5">Uncharacterized protein</fullName>
    </submittedName>
</protein>
<proteinExistence type="predicted"/>
<dbReference type="Pfam" id="PF20416">
    <property type="entry name" value="UTP20"/>
    <property type="match status" value="1"/>
</dbReference>
<feature type="region of interest" description="Disordered" evidence="1">
    <location>
        <begin position="1"/>
        <end position="30"/>
    </location>
</feature>
<dbReference type="PANTHER" id="PTHR17695:SF11">
    <property type="entry name" value="SMALL SUBUNIT PROCESSOME COMPONENT 20 HOMOLOG"/>
    <property type="match status" value="1"/>
</dbReference>
<keyword evidence="6" id="KW-1185">Reference proteome</keyword>
<feature type="domain" description="U3 small nucleolar RNA-associated protein 20 N-terminal" evidence="2">
    <location>
        <begin position="830"/>
        <end position="1437"/>
    </location>
</feature>
<evidence type="ECO:0000259" key="4">
    <source>
        <dbReference type="Pfam" id="PF23099"/>
    </source>
</evidence>
<dbReference type="Pfam" id="PF23099">
    <property type="entry name" value="UTP20_C"/>
    <property type="match status" value="1"/>
</dbReference>
<feature type="domain" description="U3 small nucleolar RNA-associated protein 20 C-terminal" evidence="4">
    <location>
        <begin position="2204"/>
        <end position="2511"/>
    </location>
</feature>
<dbReference type="Gene3D" id="1.25.10.10">
    <property type="entry name" value="Leucine-rich Repeat Variant"/>
    <property type="match status" value="2"/>
</dbReference>
<dbReference type="SUPFAM" id="SSF48371">
    <property type="entry name" value="ARM repeat"/>
    <property type="match status" value="2"/>
</dbReference>
<evidence type="ECO:0000313" key="5">
    <source>
        <dbReference type="EMBL" id="EGV61945.1"/>
    </source>
</evidence>
<dbReference type="InterPro" id="IPR011989">
    <property type="entry name" value="ARM-like"/>
</dbReference>
<dbReference type="InterPro" id="IPR046523">
    <property type="entry name" value="UTP20_dom"/>
</dbReference>
<reference evidence="5 6" key="1">
    <citation type="journal article" date="2011" name="Proc. Natl. Acad. Sci. U.S.A.">
        <title>Comparative genomics of xylose-fermenting fungi for enhanced biofuel production.</title>
        <authorList>
            <person name="Wohlbach D.J."/>
            <person name="Kuo A."/>
            <person name="Sato T.K."/>
            <person name="Potts K.M."/>
            <person name="Salamov A.A."/>
            <person name="LaButti K.M."/>
            <person name="Sun H."/>
            <person name="Clum A."/>
            <person name="Pangilinan J.L."/>
            <person name="Lindquist E.A."/>
            <person name="Lucas S."/>
            <person name="Lapidus A."/>
            <person name="Jin M."/>
            <person name="Gunawan C."/>
            <person name="Balan V."/>
            <person name="Dale B.E."/>
            <person name="Jeffries T.W."/>
            <person name="Zinkel R."/>
            <person name="Barry K.W."/>
            <person name="Grigoriev I.V."/>
            <person name="Gasch A.P."/>
        </authorList>
    </citation>
    <scope>NUCLEOTIDE SEQUENCE [LARGE SCALE GENOMIC DNA]</scope>
    <source>
        <strain evidence="6">ATCC 10573 / BCRC 21748 / CBS 615 / JCM 9827 / NBRC 10315 / NRRL Y-1498 / VKM Y-70</strain>
    </source>
</reference>
<feature type="region of interest" description="Disordered" evidence="1">
    <location>
        <begin position="2481"/>
        <end position="2523"/>
    </location>
</feature>
<dbReference type="HOGENOM" id="CLU_000327_0_0_1"/>
<feature type="compositionally biased region" description="Basic residues" evidence="1">
    <location>
        <begin position="9"/>
        <end position="30"/>
    </location>
</feature>
<organism evidence="6">
    <name type="scientific">Candida tenuis (strain ATCC 10573 / BCRC 21748 / CBS 615 / JCM 9827 / NBRC 10315 / NRRL Y-1498 / VKM Y-70)</name>
    <name type="common">Yeast</name>
    <name type="synonym">Yamadazyma tenuis</name>
    <dbReference type="NCBI Taxonomy" id="590646"/>
    <lineage>
        <taxon>Eukaryota</taxon>
        <taxon>Fungi</taxon>
        <taxon>Dikarya</taxon>
        <taxon>Ascomycota</taxon>
        <taxon>Saccharomycotina</taxon>
        <taxon>Pichiomycetes</taxon>
        <taxon>Debaryomycetaceae</taxon>
        <taxon>Yamadazyma</taxon>
    </lineage>
</organism>
<accession>G3B9Q4</accession>
<dbReference type="InterPro" id="IPR057525">
    <property type="entry name" value="UTP20_C"/>
</dbReference>
<dbReference type="InterPro" id="IPR016024">
    <property type="entry name" value="ARM-type_fold"/>
</dbReference>
<evidence type="ECO:0000259" key="3">
    <source>
        <dbReference type="Pfam" id="PF20416"/>
    </source>
</evidence>
<dbReference type="Proteomes" id="UP000000707">
    <property type="component" value="Unassembled WGS sequence"/>
</dbReference>
<sequence length="2523" mass="289380">MVAHTKADKSKHKVNNKTAKRKKLTQSSRKHAFKSFKDRVDSIKIEPNLNLSRRVYDDVEDTSSHFISTLHHWKEVNLSGNFTSFTDDIKSVCQSLPQVIYHQQSIFDSLYKHLEKYDAHSVQALLEVLSQFIHDLGSDFMVHYEKTLRLLTTIALDIKANDLQNNTNASNLLEWIFNCLTFIFKYLSRDLVQSFEPSFEILLPILCMNKQQYISRFCSEALSFIIKKMDSKQLSQVVRYLLVEKIDLIMENITFKDSSIVLFSEAITSSGESFHSKASIIYERLIETSFTNLNSNIIISGVLANLFQHGSQKSVEQFISITLKHMTYSLETSSHLSEENLTQIIEIFITLVFSESGKKVLAWEPIISMAYQISDKILEMNKDLNIDAFLFSLSTLTRNCDLLTINKSFRKLFAFLMKYQNGSRVIPFVDSTLKICEKKLLNLGLTTIFQEFINNSSTNESILRQLSLFLMKNPTFQVVIPEETCEYLTKSLDLKVSKHENLLNIYWKLNVVKFNVKNVKQLPLAEFVQSLKTGSLFIGDFIGILISFTEPTETFIDYLSSNFDSLKISSVFLDAFSKVVTESSHSMKKNKILEIIGSVADNFSKDDTTLRLSSVDFIIKILTVKDLECPEFICSIKVIETIPLTLGNARDIQLRIRMLVNQFNSLENKSDLDCKIISNYFFGILNNRFQPCWAAVFENLPRIVGVCEKYLWKLSYQFVTFDYLNQDTDYLVYGDDDMLVDDSIPETDLSFNDDRITSSFNSLLENSYRHFRSGFQVLISLSQSFSTNMVYEERMRALAIECWHKIPELAESNNQSVSGLILDRTCSQDWGMKDRNLLLTTFTKFKSLKTIKDADRLYQLLLNILTSQRLVSQKLALDVILNYKIHSLSNYRDNLKNLLDDTLFKDELTKFITNEQDSSIEAEDMDVLMPLILRILFGRVQGGAKSNSKASRKNAVINILPSLNQEHIIAFLKLGYDKIGFKDLNSISMDDFSNIKRINGFVALLYELYDVLGFNFANALSTSIDPLVYSISVAQLRINTAGEDNFEAEDEENINDDEGVQEDVNDSRNEIKSAKRIRQLGLRCLNTLFKNFGELYDWPKYFNSIYSNIIKPRLNNFDRENLQQPSSLTMMMVSWLKLPSISKFLMVDDLKPSRAIISLLENRKAKDPVVAVALGFAIDCLQSPFRETEDDSFITLLAILVESLLKNLPDIIGSTLDIEVINKSVTILLLLIDGDYIVDDSTRNSLIDSLCKVFNKPPNKVALDDREKILLSLSILINDYNGSLDDFFQYYKILSRSFRTYKEKSIRTNLVEVFKSLGSKFTDLIIVGELLDGMNSYAINSSSNRLGEPNYEAVLKAYKDINDTFYLTLSPVQWLPILYCALFFINDEEELIIRTNAGYVLNHFIDAYSSRQTIVEASELIELFKTIILPEIRDGLKLTVEAIQTEYINVLAYCVKNSKHFTDLDDMRVLLFEHDQEASFFANINHIQLHRRQRAIRRVGELRENLEAGSISHYILPIIENYAYNTDEKMRNISNEAVTSLGLLIRNVSWNQIKSFFKRYIAKLRVSPPENLRTCVHVVVEVSSSLFVSLPKDESLVDTFILGDIMPILQKILNERNDETIVNRIVLSEALVNLVKCLPETKIDEQLPGLLTSTCQVLRSRSEELRDSSRKSLCKIASSLGAKYFKFLLQELKSALTRGSQIHVLSYTMHSLLVSIMDNLVHGDLDDSVTLIVEIIMEDIFGAAGQEKDAEGYTSKMKEVKYKKSFDSGEMLTANISLTTFNQIIDPAKLILQERISLKMQNKLDELLRRYALGLNHNEESDSRNILILSYQINRQSSGIFEETNGKKNQCIGDKLNFETTGHFMVKLNARPLKIQSDFSQYKFTLQRFSFELLRAAISRHSSLLTVSSMQQFIPLLEEGINSGHEGLISTCLRLLHTFVQLPFPDETNQVFKKCARKALTFIKDSPNTTNEVCQSSLKLLTTLIRHKSDVNLKDSAISYVLERILPDLEEPKTQGLAFNFLKAVVSQHILLPEVYDVMDVVSKIMIVNHNREIREIARSIFFQFLMEYDQGRGKLEKQFKFLVNNLGYATQDGRQSVLELINSIVEKSGEELLNKVSSSFFVALANILVNDDSSRCREMSSMIITKMMQNSSESKLEQIEQYLTAWLKQDQNTILTRCALNVYKVYFNQFGLGKSGDIDDLVFQKLKEVFEKSDSQTSSDVSNAEDVEWQLVYSCLNIFATICNKEKRKVVGEAYKGIWKTIINTLLFPHSWVRLSSSRLIGVLLSNLDKCSFKISDYEVQTIAYRLLHQMSAPGVSDDLGNQIIKNLVLIAMRWMKNNTQFIHNQAHEDNDSVEKNEIRKSKKYELANEFLIHRACSTIRQDSHNSLSSKKSTIKLCAMLIQIFDDEFVVSVSEELVLSLYNYVDTNSNGNVEPDLVEIAGECLQMLENKMGSSTYSQVYADVQRTIYLRRQERRTRRAQLAVTNPDISARRKLKKHEKSREKRKHEKDENGYYHSKRKRY</sequence>